<dbReference type="GO" id="GO:0008233">
    <property type="term" value="F:peptidase activity"/>
    <property type="evidence" value="ECO:0007669"/>
    <property type="project" value="UniProtKB-KW"/>
</dbReference>
<dbReference type="AlphaFoldDB" id="A0A5N3QVE7"/>
<feature type="domain" description="Prohead serine protease" evidence="5">
    <location>
        <begin position="12"/>
        <end position="155"/>
    </location>
</feature>
<evidence type="ECO:0000256" key="1">
    <source>
        <dbReference type="ARBA" id="ARBA00022612"/>
    </source>
</evidence>
<sequence length="279" mass="31175">MKKEGKKTLSFDTKSINDEGVISGVLNYFGNKDHAGDVTLKGAFKNSIKSIQESGRELVMLWQHDPDKPIGVWKNLRETSRGLEGDGYINLDTVQGKEAYSLAKQGALSGLSIGYWVLDEEYDRPTKTNYLKEIELRETSLVTFPCNEQARIDEVKNLKLNPKGLPSVDDLKEHLLQGGLEEAVVDSICAKYMPDYTDPEEEARLKEAERVKNIEKVVALLEHGGLTVKDIADAIEASDPNVTTDEGTKEEEETEEVESKEGEEEPEEKSTSLDDFFSK</sequence>
<dbReference type="InterPro" id="IPR006433">
    <property type="entry name" value="Prohead_protease"/>
</dbReference>
<protein>
    <submittedName>
        <fullName evidence="6">HK97 family phage prohead protease</fullName>
    </submittedName>
</protein>
<dbReference type="EMBL" id="VWSE01000010">
    <property type="protein sequence ID" value="KAB0285651.1"/>
    <property type="molecule type" value="Genomic_DNA"/>
</dbReference>
<name>A0A5N3QVE7_9VIBR</name>
<organism evidence="6 7">
    <name type="scientific">Vibrio fortis</name>
    <dbReference type="NCBI Taxonomy" id="212667"/>
    <lineage>
        <taxon>Bacteria</taxon>
        <taxon>Pseudomonadati</taxon>
        <taxon>Pseudomonadota</taxon>
        <taxon>Gammaproteobacteria</taxon>
        <taxon>Vibrionales</taxon>
        <taxon>Vibrionaceae</taxon>
        <taxon>Vibrio</taxon>
    </lineage>
</organism>
<feature type="compositionally biased region" description="Basic and acidic residues" evidence="4">
    <location>
        <begin position="268"/>
        <end position="279"/>
    </location>
</feature>
<comment type="caution">
    <text evidence="6">The sequence shown here is derived from an EMBL/GenBank/DDBJ whole genome shotgun (WGS) entry which is preliminary data.</text>
</comment>
<gene>
    <name evidence="6" type="ORF">F2P58_23415</name>
</gene>
<accession>A0A5N3QVE7</accession>
<evidence type="ECO:0000256" key="2">
    <source>
        <dbReference type="ARBA" id="ARBA00022670"/>
    </source>
</evidence>
<keyword evidence="3" id="KW-0378">Hydrolase</keyword>
<feature type="region of interest" description="Disordered" evidence="4">
    <location>
        <begin position="232"/>
        <end position="279"/>
    </location>
</feature>
<dbReference type="Pfam" id="PF04586">
    <property type="entry name" value="Peptidase_S78"/>
    <property type="match status" value="1"/>
</dbReference>
<dbReference type="GO" id="GO:0006508">
    <property type="term" value="P:proteolysis"/>
    <property type="evidence" value="ECO:0007669"/>
    <property type="project" value="UniProtKB-KW"/>
</dbReference>
<dbReference type="SUPFAM" id="SSF50789">
    <property type="entry name" value="Herpes virus serine proteinase, assemblin"/>
    <property type="match status" value="1"/>
</dbReference>
<proteinExistence type="predicted"/>
<keyword evidence="2 6" id="KW-0645">Protease</keyword>
<dbReference type="InterPro" id="IPR054613">
    <property type="entry name" value="Peptidase_S78_dom"/>
</dbReference>
<evidence type="ECO:0000256" key="4">
    <source>
        <dbReference type="SAM" id="MobiDB-lite"/>
    </source>
</evidence>
<dbReference type="NCBIfam" id="TIGR01543">
    <property type="entry name" value="proheadase_HK97"/>
    <property type="match status" value="1"/>
</dbReference>
<evidence type="ECO:0000313" key="7">
    <source>
        <dbReference type="Proteomes" id="UP000326789"/>
    </source>
</evidence>
<reference evidence="6 7" key="1">
    <citation type="submission" date="2019-09" db="EMBL/GenBank/DDBJ databases">
        <title>Whole genome sequence of Vibrio fortis.</title>
        <authorList>
            <person name="Das S.K."/>
        </authorList>
    </citation>
    <scope>NUCLEOTIDE SEQUENCE [LARGE SCALE GENOMIC DNA]</scope>
    <source>
        <strain evidence="6 7">AN60</strain>
    </source>
</reference>
<evidence type="ECO:0000259" key="5">
    <source>
        <dbReference type="Pfam" id="PF04586"/>
    </source>
</evidence>
<dbReference type="Proteomes" id="UP000326789">
    <property type="component" value="Unassembled WGS sequence"/>
</dbReference>
<keyword evidence="1" id="KW-1188">Viral release from host cell</keyword>
<evidence type="ECO:0000256" key="3">
    <source>
        <dbReference type="ARBA" id="ARBA00022801"/>
    </source>
</evidence>
<feature type="compositionally biased region" description="Acidic residues" evidence="4">
    <location>
        <begin position="248"/>
        <end position="267"/>
    </location>
</feature>
<evidence type="ECO:0000313" key="6">
    <source>
        <dbReference type="EMBL" id="KAB0285651.1"/>
    </source>
</evidence>